<protein>
    <submittedName>
        <fullName evidence="1">Uncharacterized protein</fullName>
    </submittedName>
</protein>
<evidence type="ECO:0000313" key="1">
    <source>
        <dbReference type="EMBL" id="EWT05057.1"/>
    </source>
</evidence>
<comment type="caution">
    <text evidence="1">The sequence shown here is derived from an EMBL/GenBank/DDBJ whole genome shotgun (WGS) entry which is preliminary data.</text>
</comment>
<dbReference type="Proteomes" id="UP000019494">
    <property type="component" value="Unassembled WGS sequence"/>
</dbReference>
<dbReference type="InterPro" id="IPR036010">
    <property type="entry name" value="2Fe-2S_ferredoxin-like_sf"/>
</dbReference>
<name>W9GIU3_9MICO</name>
<evidence type="ECO:0000313" key="2">
    <source>
        <dbReference type="Proteomes" id="UP000019494"/>
    </source>
</evidence>
<sequence length="100" mass="11474">MIAENPRHSKQPAPRQLPVVTWSNLRDIVRDHDLREQPQSCSTTVYCSTCRSRLPGYLEAYRHAAALTDHVVHIETSSRTMIGTPSALLDDECMRREGWR</sequence>
<dbReference type="SUPFAM" id="SSF54292">
    <property type="entry name" value="2Fe-2S ferredoxin-like"/>
    <property type="match status" value="1"/>
</dbReference>
<gene>
    <name evidence="1" type="ORF">N864_07610</name>
</gene>
<accession>W9GIU3</accession>
<dbReference type="EMBL" id="AWQS01000152">
    <property type="protein sequence ID" value="EWT05057.1"/>
    <property type="molecule type" value="Genomic_DNA"/>
</dbReference>
<keyword evidence="2" id="KW-1185">Reference proteome</keyword>
<reference evidence="2" key="1">
    <citation type="submission" date="2013-08" db="EMBL/GenBank/DDBJ databases">
        <title>Intrasporangium oryzae NRRL B-24470.</title>
        <authorList>
            <person name="Liu H."/>
            <person name="Wang G."/>
        </authorList>
    </citation>
    <scope>NUCLEOTIDE SEQUENCE [LARGE SCALE GENOMIC DNA]</scope>
    <source>
        <strain evidence="2">Q5-1</strain>
    </source>
</reference>
<proteinExistence type="predicted"/>
<dbReference type="GO" id="GO:0051536">
    <property type="term" value="F:iron-sulfur cluster binding"/>
    <property type="evidence" value="ECO:0007669"/>
    <property type="project" value="InterPro"/>
</dbReference>
<dbReference type="RefSeq" id="WP_034718689.1">
    <property type="nucleotide sequence ID" value="NZ_AWQS01000152.1"/>
</dbReference>
<organism evidence="1 2">
    <name type="scientific">Intrasporangium chromatireducens Q5-1</name>
    <dbReference type="NCBI Taxonomy" id="584657"/>
    <lineage>
        <taxon>Bacteria</taxon>
        <taxon>Bacillati</taxon>
        <taxon>Actinomycetota</taxon>
        <taxon>Actinomycetes</taxon>
        <taxon>Micrococcales</taxon>
        <taxon>Intrasporangiaceae</taxon>
        <taxon>Intrasporangium</taxon>
    </lineage>
</organism>
<dbReference type="AlphaFoldDB" id="W9GIU3"/>